<reference evidence="9" key="1">
    <citation type="submission" date="2025-08" db="UniProtKB">
        <authorList>
            <consortium name="Ensembl"/>
        </authorList>
    </citation>
    <scope>IDENTIFICATION</scope>
</reference>
<keyword evidence="8" id="KW-0812">Transmembrane</keyword>
<dbReference type="PANTHER" id="PTHR16803">
    <property type="entry name" value="HIGH AFFINITY IMMUNOGLOBULIN EPSILON RECEPTOR GAMMA-SUBUNIT"/>
    <property type="match status" value="1"/>
</dbReference>
<keyword evidence="8" id="KW-0472">Membrane</keyword>
<sequence>HSRSNQNRKAKNCRTTLTGQATVRYSIQRNCHFKECNGNEQDHLSFVLGLTCILHRRKVLFTPWHVKGALSASDPTYCYIFDVFLLLYSIIFTALYFREKFTREGPVPPDPASSARNPNEPVYTDLDLPQMSSDYQQLDRPIRRREPETHYQELRAHTSDEYQEIRTKGTKPRKAKSKSNEGRTGRNRDAAEAVEMDTFPTDYN</sequence>
<feature type="region of interest" description="Disordered" evidence="7">
    <location>
        <begin position="105"/>
        <end position="204"/>
    </location>
</feature>
<keyword evidence="8" id="KW-1133">Transmembrane helix</keyword>
<dbReference type="Pfam" id="PF11628">
    <property type="entry name" value="TCR_zetazeta"/>
    <property type="match status" value="1"/>
</dbReference>
<protein>
    <submittedName>
        <fullName evidence="9">CD247 antigen like</fullName>
    </submittedName>
</protein>
<proteinExistence type="predicted"/>
<feature type="compositionally biased region" description="Basic and acidic residues" evidence="7">
    <location>
        <begin position="178"/>
        <end position="191"/>
    </location>
</feature>
<feature type="compositionally biased region" description="Basic residues" evidence="7">
    <location>
        <begin position="168"/>
        <end position="177"/>
    </location>
</feature>
<dbReference type="AlphaFoldDB" id="A0A9J7YXK9"/>
<feature type="transmembrane region" description="Helical" evidence="8">
    <location>
        <begin position="79"/>
        <end position="97"/>
    </location>
</feature>
<dbReference type="GO" id="GO:0032998">
    <property type="term" value="C:Fc-epsilon receptor I complex"/>
    <property type="evidence" value="ECO:0007669"/>
    <property type="project" value="InterPro"/>
</dbReference>
<evidence type="ECO:0000256" key="8">
    <source>
        <dbReference type="SAM" id="Phobius"/>
    </source>
</evidence>
<name>A0A9J7YXK9_CYPCA</name>
<evidence type="ECO:0000256" key="2">
    <source>
        <dbReference type="ARBA" id="ARBA00022475"/>
    </source>
</evidence>
<keyword evidence="5" id="KW-1015">Disulfide bond</keyword>
<evidence type="ECO:0000256" key="7">
    <source>
        <dbReference type="SAM" id="MobiDB-lite"/>
    </source>
</evidence>
<evidence type="ECO:0000256" key="4">
    <source>
        <dbReference type="ARBA" id="ARBA00022859"/>
    </source>
</evidence>
<evidence type="ECO:0000256" key="5">
    <source>
        <dbReference type="ARBA" id="ARBA00023157"/>
    </source>
</evidence>
<keyword evidence="2" id="KW-1003">Cell membrane</keyword>
<dbReference type="Ensembl" id="ENSCCRT00000152822.1">
    <property type="protein sequence ID" value="ENSCCRP00000125319.1"/>
    <property type="gene ID" value="ENSCCRG00000077825.1"/>
</dbReference>
<evidence type="ECO:0000313" key="10">
    <source>
        <dbReference type="Proteomes" id="UP001108240"/>
    </source>
</evidence>
<dbReference type="OMA" id="ENIYNDP"/>
<dbReference type="InterPro" id="IPR042340">
    <property type="entry name" value="FCER1G"/>
</dbReference>
<dbReference type="Proteomes" id="UP001108240">
    <property type="component" value="Unplaced"/>
</dbReference>
<keyword evidence="10" id="KW-1185">Reference proteome</keyword>
<dbReference type="PANTHER" id="PTHR16803:SF0">
    <property type="entry name" value="HIGH AFFINITY IMMUNOGLOBULIN EPSILON RECEPTOR SUBUNIT GAMMA"/>
    <property type="match status" value="1"/>
</dbReference>
<dbReference type="GO" id="GO:0019767">
    <property type="term" value="F:IgE receptor activity"/>
    <property type="evidence" value="ECO:0007669"/>
    <property type="project" value="InterPro"/>
</dbReference>
<dbReference type="GeneTree" id="ENSGT00390000003894"/>
<reference evidence="9" key="2">
    <citation type="submission" date="2025-09" db="UniProtKB">
        <authorList>
            <consortium name="Ensembl"/>
        </authorList>
    </citation>
    <scope>IDENTIFICATION</scope>
</reference>
<keyword evidence="6" id="KW-0675">Receptor</keyword>
<dbReference type="InterPro" id="IPR021663">
    <property type="entry name" value="CD3_zeta/IgE_Fc_rcpt_gamma"/>
</dbReference>
<evidence type="ECO:0000256" key="1">
    <source>
        <dbReference type="ARBA" id="ARBA00004251"/>
    </source>
</evidence>
<accession>A0A9J7YXK9</accession>
<keyword evidence="3" id="KW-0597">Phosphoprotein</keyword>
<evidence type="ECO:0000256" key="6">
    <source>
        <dbReference type="ARBA" id="ARBA00023170"/>
    </source>
</evidence>
<organism evidence="9 10">
    <name type="scientific">Cyprinus carpio carpio</name>
    <dbReference type="NCBI Taxonomy" id="630221"/>
    <lineage>
        <taxon>Eukaryota</taxon>
        <taxon>Metazoa</taxon>
        <taxon>Chordata</taxon>
        <taxon>Craniata</taxon>
        <taxon>Vertebrata</taxon>
        <taxon>Euteleostomi</taxon>
        <taxon>Actinopterygii</taxon>
        <taxon>Neopterygii</taxon>
        <taxon>Teleostei</taxon>
        <taxon>Ostariophysi</taxon>
        <taxon>Cypriniformes</taxon>
        <taxon>Cyprinidae</taxon>
        <taxon>Cyprininae</taxon>
        <taxon>Cyprinus</taxon>
    </lineage>
</organism>
<evidence type="ECO:0000256" key="3">
    <source>
        <dbReference type="ARBA" id="ARBA00022553"/>
    </source>
</evidence>
<feature type="compositionally biased region" description="Basic and acidic residues" evidence="7">
    <location>
        <begin position="140"/>
        <end position="167"/>
    </location>
</feature>
<comment type="subcellular location">
    <subcellularLocation>
        <location evidence="1">Cell membrane</location>
        <topology evidence="1">Single-pass type I membrane protein</topology>
    </subcellularLocation>
</comment>
<dbReference type="GO" id="GO:0002376">
    <property type="term" value="P:immune system process"/>
    <property type="evidence" value="ECO:0007669"/>
    <property type="project" value="UniProtKB-KW"/>
</dbReference>
<evidence type="ECO:0000313" key="9">
    <source>
        <dbReference type="Ensembl" id="ENSCCRP00000125319.1"/>
    </source>
</evidence>
<keyword evidence="4" id="KW-0391">Immunity</keyword>